<reference evidence="2" key="1">
    <citation type="submission" date="2021-05" db="EMBL/GenBank/DDBJ databases">
        <title>Molecular characterization for Shewanella algae harboring chromosomal blaOXA-55-like strains isolated from clinical and environment sample.</title>
        <authorList>
            <person name="Ohama Y."/>
            <person name="Aoki K."/>
            <person name="Harada S."/>
            <person name="Moriya K."/>
            <person name="Ishii Y."/>
            <person name="Tateda K."/>
        </authorList>
    </citation>
    <scope>NUCLEOTIDE SEQUENCE</scope>
    <source>
        <strain evidence="2">JCM 11563</strain>
    </source>
</reference>
<accession>A0ABQ4PQ59</accession>
<gene>
    <name evidence="2" type="ORF">TUM4438_39760</name>
</gene>
<dbReference type="EMBL" id="BPEY01000107">
    <property type="protein sequence ID" value="GIU51158.1"/>
    <property type="molecule type" value="Genomic_DNA"/>
</dbReference>
<protein>
    <recommendedName>
        <fullName evidence="4">CopG family transcriptional regulator</fullName>
    </recommendedName>
</protein>
<evidence type="ECO:0000256" key="1">
    <source>
        <dbReference type="SAM" id="MobiDB-lite"/>
    </source>
</evidence>
<name>A0ABQ4PQ59_9GAMM</name>
<dbReference type="RefSeq" id="WP_220782948.1">
    <property type="nucleotide sequence ID" value="NZ_BPEY01000107.1"/>
</dbReference>
<evidence type="ECO:0008006" key="4">
    <source>
        <dbReference type="Google" id="ProtNLM"/>
    </source>
</evidence>
<evidence type="ECO:0000313" key="2">
    <source>
        <dbReference type="EMBL" id="GIU51158.1"/>
    </source>
</evidence>
<dbReference type="Proteomes" id="UP000887104">
    <property type="component" value="Unassembled WGS sequence"/>
</dbReference>
<feature type="region of interest" description="Disordered" evidence="1">
    <location>
        <begin position="1"/>
        <end position="23"/>
    </location>
</feature>
<feature type="compositionally biased region" description="Polar residues" evidence="1">
    <location>
        <begin position="9"/>
        <end position="18"/>
    </location>
</feature>
<evidence type="ECO:0000313" key="3">
    <source>
        <dbReference type="Proteomes" id="UP000887104"/>
    </source>
</evidence>
<organism evidence="2 3">
    <name type="scientific">Shewanella sairae</name>
    <dbReference type="NCBI Taxonomy" id="190310"/>
    <lineage>
        <taxon>Bacteria</taxon>
        <taxon>Pseudomonadati</taxon>
        <taxon>Pseudomonadota</taxon>
        <taxon>Gammaproteobacteria</taxon>
        <taxon>Alteromonadales</taxon>
        <taxon>Shewanellaceae</taxon>
        <taxon>Shewanella</taxon>
    </lineage>
</organism>
<proteinExistence type="predicted"/>
<keyword evidence="3" id="KW-1185">Reference proteome</keyword>
<sequence>MGLADLKKNSTQSKTAYQSPIKLSHQSAEEKHWQVDELVEDFINDANRYAFGQNLKTSSLNKEAHEHIAASTLKEALGDSVICNLKQHQDTAVVRVKKGCVPVRKATFTLTESAIAHLATLAEDCDIAKSKLLRFLIEHYFNLTPEQKKQAQNSIIVE</sequence>
<comment type="caution">
    <text evidence="2">The sequence shown here is derived from an EMBL/GenBank/DDBJ whole genome shotgun (WGS) entry which is preliminary data.</text>
</comment>